<accession>A0A834TC23</accession>
<evidence type="ECO:0000313" key="1">
    <source>
        <dbReference type="EMBL" id="KAF7819297.1"/>
    </source>
</evidence>
<sequence length="50" mass="5791">MHWKGRSAKAGHRLDISEGIQFQILYKTVRTDLVLYTLQHIHAQEQAVDS</sequence>
<name>A0A834TC23_9FABA</name>
<dbReference type="Proteomes" id="UP000634136">
    <property type="component" value="Unassembled WGS sequence"/>
</dbReference>
<dbReference type="EMBL" id="JAAIUW010000008">
    <property type="protein sequence ID" value="KAF7819297.1"/>
    <property type="molecule type" value="Genomic_DNA"/>
</dbReference>
<gene>
    <name evidence="1" type="ORF">G2W53_024752</name>
</gene>
<reference evidence="1" key="1">
    <citation type="submission" date="2020-09" db="EMBL/GenBank/DDBJ databases">
        <title>Genome-Enabled Discovery of Anthraquinone Biosynthesis in Senna tora.</title>
        <authorList>
            <person name="Kang S.-H."/>
            <person name="Pandey R.P."/>
            <person name="Lee C.-M."/>
            <person name="Sim J.-S."/>
            <person name="Jeong J.-T."/>
            <person name="Choi B.-S."/>
            <person name="Jung M."/>
            <person name="Ginzburg D."/>
            <person name="Zhao K."/>
            <person name="Won S.Y."/>
            <person name="Oh T.-J."/>
            <person name="Yu Y."/>
            <person name="Kim N.-H."/>
            <person name="Lee O.R."/>
            <person name="Lee T.-H."/>
            <person name="Bashyal P."/>
            <person name="Kim T.-S."/>
            <person name="Lee W.-H."/>
            <person name="Kawkins C."/>
            <person name="Kim C.-K."/>
            <person name="Kim J.S."/>
            <person name="Ahn B.O."/>
            <person name="Rhee S.Y."/>
            <person name="Sohng J.K."/>
        </authorList>
    </citation>
    <scope>NUCLEOTIDE SEQUENCE</scope>
    <source>
        <tissue evidence="1">Leaf</tissue>
    </source>
</reference>
<proteinExistence type="predicted"/>
<keyword evidence="2" id="KW-1185">Reference proteome</keyword>
<evidence type="ECO:0000313" key="2">
    <source>
        <dbReference type="Proteomes" id="UP000634136"/>
    </source>
</evidence>
<dbReference type="AlphaFoldDB" id="A0A834TC23"/>
<protein>
    <submittedName>
        <fullName evidence="1">Uncharacterized protein</fullName>
    </submittedName>
</protein>
<organism evidence="1 2">
    <name type="scientific">Senna tora</name>
    <dbReference type="NCBI Taxonomy" id="362788"/>
    <lineage>
        <taxon>Eukaryota</taxon>
        <taxon>Viridiplantae</taxon>
        <taxon>Streptophyta</taxon>
        <taxon>Embryophyta</taxon>
        <taxon>Tracheophyta</taxon>
        <taxon>Spermatophyta</taxon>
        <taxon>Magnoliopsida</taxon>
        <taxon>eudicotyledons</taxon>
        <taxon>Gunneridae</taxon>
        <taxon>Pentapetalae</taxon>
        <taxon>rosids</taxon>
        <taxon>fabids</taxon>
        <taxon>Fabales</taxon>
        <taxon>Fabaceae</taxon>
        <taxon>Caesalpinioideae</taxon>
        <taxon>Cassia clade</taxon>
        <taxon>Senna</taxon>
    </lineage>
</organism>
<comment type="caution">
    <text evidence="1">The sequence shown here is derived from an EMBL/GenBank/DDBJ whole genome shotgun (WGS) entry which is preliminary data.</text>
</comment>